<proteinExistence type="predicted"/>
<dbReference type="Proteomes" id="UP001054945">
    <property type="component" value="Unassembled WGS sequence"/>
</dbReference>
<keyword evidence="2" id="KW-1185">Reference proteome</keyword>
<evidence type="ECO:0000313" key="1">
    <source>
        <dbReference type="EMBL" id="GIX90292.1"/>
    </source>
</evidence>
<dbReference type="EMBL" id="BPLR01021491">
    <property type="protein sequence ID" value="GIX90292.1"/>
    <property type="molecule type" value="Genomic_DNA"/>
</dbReference>
<comment type="caution">
    <text evidence="1">The sequence shown here is derived from an EMBL/GenBank/DDBJ whole genome shotgun (WGS) entry which is preliminary data.</text>
</comment>
<protein>
    <submittedName>
        <fullName evidence="1">Uncharacterized protein</fullName>
    </submittedName>
</protein>
<sequence length="134" mass="14938">METLRYVTNISFRSHQLSVEKGARRSCCHFPTSNRVSVHQSANALLQKLNYGQLLLRIVIHRGRNIGIAKDTKTEKLAPLRYLIHGKPANISFRSHQPSVESVDHVATLQLPILSLPIKAKTRPGAPHLALHGV</sequence>
<reference evidence="1 2" key="1">
    <citation type="submission" date="2021-06" db="EMBL/GenBank/DDBJ databases">
        <title>Caerostris extrusa draft genome.</title>
        <authorList>
            <person name="Kono N."/>
            <person name="Arakawa K."/>
        </authorList>
    </citation>
    <scope>NUCLEOTIDE SEQUENCE [LARGE SCALE GENOMIC DNA]</scope>
</reference>
<dbReference type="AlphaFoldDB" id="A0AAV4NZA7"/>
<organism evidence="1 2">
    <name type="scientific">Caerostris extrusa</name>
    <name type="common">Bark spider</name>
    <name type="synonym">Caerostris bankana</name>
    <dbReference type="NCBI Taxonomy" id="172846"/>
    <lineage>
        <taxon>Eukaryota</taxon>
        <taxon>Metazoa</taxon>
        <taxon>Ecdysozoa</taxon>
        <taxon>Arthropoda</taxon>
        <taxon>Chelicerata</taxon>
        <taxon>Arachnida</taxon>
        <taxon>Araneae</taxon>
        <taxon>Araneomorphae</taxon>
        <taxon>Entelegynae</taxon>
        <taxon>Araneoidea</taxon>
        <taxon>Araneidae</taxon>
        <taxon>Caerostris</taxon>
    </lineage>
</organism>
<name>A0AAV4NZA7_CAEEX</name>
<gene>
    <name evidence="1" type="ORF">CEXT_494841</name>
</gene>
<evidence type="ECO:0000313" key="2">
    <source>
        <dbReference type="Proteomes" id="UP001054945"/>
    </source>
</evidence>
<accession>A0AAV4NZA7</accession>